<reference evidence="2" key="1">
    <citation type="journal article" date="2014" name="Int. J. Syst. Evol. Microbiol.">
        <title>Complete genome sequence of Corynebacterium casei LMG S-19264T (=DSM 44701T), isolated from a smear-ripened cheese.</title>
        <authorList>
            <consortium name="US DOE Joint Genome Institute (JGI-PGF)"/>
            <person name="Walter F."/>
            <person name="Albersmeier A."/>
            <person name="Kalinowski J."/>
            <person name="Ruckert C."/>
        </authorList>
    </citation>
    <scope>NUCLEOTIDE SEQUENCE</scope>
    <source>
        <strain evidence="2">JCM 4834</strain>
    </source>
</reference>
<dbReference type="Proteomes" id="UP000634660">
    <property type="component" value="Unassembled WGS sequence"/>
</dbReference>
<dbReference type="Pfam" id="PF13466">
    <property type="entry name" value="STAS_2"/>
    <property type="match status" value="1"/>
</dbReference>
<evidence type="ECO:0000313" key="3">
    <source>
        <dbReference type="EMBL" id="QEU77418.1"/>
    </source>
</evidence>
<reference evidence="2" key="3">
    <citation type="submission" date="2020-09" db="EMBL/GenBank/DDBJ databases">
        <authorList>
            <person name="Sun Q."/>
            <person name="Ohkuma M."/>
        </authorList>
    </citation>
    <scope>NUCLEOTIDE SEQUENCE</scope>
    <source>
        <strain evidence="2">JCM 4834</strain>
    </source>
</reference>
<dbReference type="Proteomes" id="UP000326831">
    <property type="component" value="Chromosome"/>
</dbReference>
<dbReference type="KEGG" id="ssub:CP968_03155"/>
<feature type="domain" description="STAS" evidence="1">
    <location>
        <begin position="25"/>
        <end position="116"/>
    </location>
</feature>
<dbReference type="RefSeq" id="WP_150516513.1">
    <property type="nucleotide sequence ID" value="NZ_BMVX01000001.1"/>
</dbReference>
<dbReference type="InterPro" id="IPR002645">
    <property type="entry name" value="STAS_dom"/>
</dbReference>
<dbReference type="AlphaFoldDB" id="A0A5P2UEJ2"/>
<accession>A0A5P2UEJ2</accession>
<dbReference type="GO" id="GO:0043856">
    <property type="term" value="F:anti-sigma factor antagonist activity"/>
    <property type="evidence" value="ECO:0007669"/>
    <property type="project" value="TreeGrafter"/>
</dbReference>
<dbReference type="EMBL" id="CP023701">
    <property type="protein sequence ID" value="QEU77418.1"/>
    <property type="molecule type" value="Genomic_DNA"/>
</dbReference>
<dbReference type="PANTHER" id="PTHR33495:SF2">
    <property type="entry name" value="ANTI-SIGMA FACTOR ANTAGONIST TM_1081-RELATED"/>
    <property type="match status" value="1"/>
</dbReference>
<dbReference type="OrthoDB" id="4262547at2"/>
<organism evidence="3 4">
    <name type="scientific">Streptomyces subrutilus</name>
    <dbReference type="NCBI Taxonomy" id="36818"/>
    <lineage>
        <taxon>Bacteria</taxon>
        <taxon>Bacillati</taxon>
        <taxon>Actinomycetota</taxon>
        <taxon>Actinomycetes</taxon>
        <taxon>Kitasatosporales</taxon>
        <taxon>Streptomycetaceae</taxon>
        <taxon>Streptomyces</taxon>
    </lineage>
</organism>
<gene>
    <name evidence="3" type="ORF">CP968_03155</name>
    <name evidence="2" type="ORF">GCM10010371_03220</name>
</gene>
<evidence type="ECO:0000313" key="2">
    <source>
        <dbReference type="EMBL" id="GGZ47297.1"/>
    </source>
</evidence>
<evidence type="ECO:0000313" key="4">
    <source>
        <dbReference type="Proteomes" id="UP000326831"/>
    </source>
</evidence>
<protein>
    <submittedName>
        <fullName evidence="3">Anti-sigma factor antagonist</fullName>
    </submittedName>
</protein>
<proteinExistence type="predicted"/>
<dbReference type="PANTHER" id="PTHR33495">
    <property type="entry name" value="ANTI-SIGMA FACTOR ANTAGONIST TM_1081-RELATED-RELATED"/>
    <property type="match status" value="1"/>
</dbReference>
<sequence>MSGGTGSGTGAGPLGYQHASGAAWVVQARGDLDVDTLPPLEAALGQAAASHHIVILDAEQVTFADSTCLSVLLRVRQLTDLRVAGPSPVLARLLALTGTDRALCVHPDVAAAALQT</sequence>
<dbReference type="Gene3D" id="3.30.750.24">
    <property type="entry name" value="STAS domain"/>
    <property type="match status" value="1"/>
</dbReference>
<dbReference type="PROSITE" id="PS50801">
    <property type="entry name" value="STAS"/>
    <property type="match status" value="1"/>
</dbReference>
<reference evidence="3 4" key="2">
    <citation type="submission" date="2017-09" db="EMBL/GenBank/DDBJ databases">
        <authorList>
            <person name="Lee N."/>
            <person name="Cho B.-K."/>
        </authorList>
    </citation>
    <scope>NUCLEOTIDE SEQUENCE [LARGE SCALE GENOMIC DNA]</scope>
    <source>
        <strain evidence="3 4">ATCC 27467</strain>
    </source>
</reference>
<dbReference type="CDD" id="cd07043">
    <property type="entry name" value="STAS_anti-anti-sigma_factors"/>
    <property type="match status" value="1"/>
</dbReference>
<evidence type="ECO:0000259" key="1">
    <source>
        <dbReference type="PROSITE" id="PS50801"/>
    </source>
</evidence>
<keyword evidence="4" id="KW-1185">Reference proteome</keyword>
<dbReference type="InterPro" id="IPR058548">
    <property type="entry name" value="MlaB-like_STAS"/>
</dbReference>
<dbReference type="EMBL" id="BMVX01000001">
    <property type="protein sequence ID" value="GGZ47297.1"/>
    <property type="molecule type" value="Genomic_DNA"/>
</dbReference>
<name>A0A5P2UEJ2_9ACTN</name>
<dbReference type="InterPro" id="IPR036513">
    <property type="entry name" value="STAS_dom_sf"/>
</dbReference>
<dbReference type="SUPFAM" id="SSF52091">
    <property type="entry name" value="SpoIIaa-like"/>
    <property type="match status" value="1"/>
</dbReference>